<dbReference type="EMBL" id="LAVV01004976">
    <property type="protein sequence ID" value="KNZ61134.1"/>
    <property type="molecule type" value="Genomic_DNA"/>
</dbReference>
<evidence type="ECO:0000313" key="2">
    <source>
        <dbReference type="Proteomes" id="UP000037035"/>
    </source>
</evidence>
<organism evidence="1 2">
    <name type="scientific">Puccinia sorghi</name>
    <dbReference type="NCBI Taxonomy" id="27349"/>
    <lineage>
        <taxon>Eukaryota</taxon>
        <taxon>Fungi</taxon>
        <taxon>Dikarya</taxon>
        <taxon>Basidiomycota</taxon>
        <taxon>Pucciniomycotina</taxon>
        <taxon>Pucciniomycetes</taxon>
        <taxon>Pucciniales</taxon>
        <taxon>Pucciniaceae</taxon>
        <taxon>Puccinia</taxon>
    </lineage>
</organism>
<sequence length="123" mass="14246">MGFAFSHLIHIFVYIYCTLFFHRGNYEFFNIASYPLHGYSTTSSIPCLRKSIINFGSPILSFPEFYQNRCNSGMDRYLDPDLNLLCICFEKFNETNEPLVLAFDLDQLPSHNPAINSTQDILE</sequence>
<gene>
    <name evidence="1" type="ORF">VP01_1447g2</name>
</gene>
<dbReference type="VEuPathDB" id="FungiDB:VP01_1447g2"/>
<keyword evidence="2" id="KW-1185">Reference proteome</keyword>
<feature type="non-terminal residue" evidence="1">
    <location>
        <position position="123"/>
    </location>
</feature>
<dbReference type="AlphaFoldDB" id="A0A0L6VKA0"/>
<accession>A0A0L6VKA0</accession>
<evidence type="ECO:0000313" key="1">
    <source>
        <dbReference type="EMBL" id="KNZ61134.1"/>
    </source>
</evidence>
<protein>
    <submittedName>
        <fullName evidence="1">Uncharacterized protein</fullName>
    </submittedName>
</protein>
<proteinExistence type="predicted"/>
<dbReference type="Proteomes" id="UP000037035">
    <property type="component" value="Unassembled WGS sequence"/>
</dbReference>
<name>A0A0L6VKA0_9BASI</name>
<reference evidence="1 2" key="1">
    <citation type="submission" date="2015-08" db="EMBL/GenBank/DDBJ databases">
        <title>Next Generation Sequencing and Analysis of the Genome of Puccinia sorghi L Schw, the Causal Agent of Maize Common Rust.</title>
        <authorList>
            <person name="Rochi L."/>
            <person name="Burguener G."/>
            <person name="Darino M."/>
            <person name="Turjanski A."/>
            <person name="Kreff E."/>
            <person name="Dieguez M.J."/>
            <person name="Sacco F."/>
        </authorList>
    </citation>
    <scope>NUCLEOTIDE SEQUENCE [LARGE SCALE GENOMIC DNA]</scope>
    <source>
        <strain evidence="1 2">RO10H11247</strain>
    </source>
</reference>
<comment type="caution">
    <text evidence="1">The sequence shown here is derived from an EMBL/GenBank/DDBJ whole genome shotgun (WGS) entry which is preliminary data.</text>
</comment>